<sequence>MVAGLLAGMWSQPALAQGRKPFHAMSNDEKNDVKTAESVDAQYRNALARTSKGDAKPVQVDPWSNMRGAETSPAKKK</sequence>
<feature type="region of interest" description="Disordered" evidence="1">
    <location>
        <begin position="47"/>
        <end position="77"/>
    </location>
</feature>
<dbReference type="AlphaFoldDB" id="A0A371B795"/>
<keyword evidence="3" id="KW-1185">Reference proteome</keyword>
<dbReference type="Proteomes" id="UP000263993">
    <property type="component" value="Unassembled WGS sequence"/>
</dbReference>
<dbReference type="EMBL" id="QRGO01000001">
    <property type="protein sequence ID" value="RDV03479.1"/>
    <property type="molecule type" value="Genomic_DNA"/>
</dbReference>
<evidence type="ECO:0000313" key="3">
    <source>
        <dbReference type="Proteomes" id="UP000263993"/>
    </source>
</evidence>
<evidence type="ECO:0000313" key="2">
    <source>
        <dbReference type="EMBL" id="RDV03479.1"/>
    </source>
</evidence>
<name>A0A371B795_9BRAD</name>
<proteinExistence type="predicted"/>
<protein>
    <submittedName>
        <fullName evidence="2">Uncharacterized protein</fullName>
    </submittedName>
</protein>
<organism evidence="2 3">
    <name type="scientific">Undibacter mobilis</name>
    <dbReference type="NCBI Taxonomy" id="2292256"/>
    <lineage>
        <taxon>Bacteria</taxon>
        <taxon>Pseudomonadati</taxon>
        <taxon>Pseudomonadota</taxon>
        <taxon>Alphaproteobacteria</taxon>
        <taxon>Hyphomicrobiales</taxon>
        <taxon>Nitrobacteraceae</taxon>
        <taxon>Undibacter</taxon>
    </lineage>
</organism>
<accession>A0A371B795</accession>
<evidence type="ECO:0000256" key="1">
    <source>
        <dbReference type="SAM" id="MobiDB-lite"/>
    </source>
</evidence>
<reference evidence="3" key="1">
    <citation type="submission" date="2018-08" db="EMBL/GenBank/DDBJ databases">
        <authorList>
            <person name="Kim S.-J."/>
            <person name="Jung G.-Y."/>
        </authorList>
    </citation>
    <scope>NUCLEOTIDE SEQUENCE [LARGE SCALE GENOMIC DNA]</scope>
    <source>
        <strain evidence="3">GY_H</strain>
    </source>
</reference>
<feature type="region of interest" description="Disordered" evidence="1">
    <location>
        <begin position="13"/>
        <end position="33"/>
    </location>
</feature>
<gene>
    <name evidence="2" type="ORF">DXH78_02050</name>
</gene>
<comment type="caution">
    <text evidence="2">The sequence shown here is derived from an EMBL/GenBank/DDBJ whole genome shotgun (WGS) entry which is preliminary data.</text>
</comment>